<dbReference type="SUPFAM" id="SSF48403">
    <property type="entry name" value="Ankyrin repeat"/>
    <property type="match status" value="1"/>
</dbReference>
<dbReference type="KEGG" id="vg:918676"/>
<dbReference type="Proteomes" id="UP000136581">
    <property type="component" value="Segment"/>
</dbReference>
<dbReference type="InterPro" id="IPR002110">
    <property type="entry name" value="Ankyrin_rpt"/>
</dbReference>
<dbReference type="SMART" id="SM00248">
    <property type="entry name" value="ANK"/>
    <property type="match status" value="6"/>
</dbReference>
<organismHost>
    <name type="scientific">Simiiformes</name>
    <dbReference type="NCBI Taxonomy" id="314293"/>
</organismHost>
<name>Q9DHG5_YLDV</name>
<dbReference type="Pfam" id="PF09372">
    <property type="entry name" value="PRANC"/>
    <property type="match status" value="1"/>
</dbReference>
<protein>
    <submittedName>
        <fullName evidence="4">148R protein</fullName>
    </submittedName>
</protein>
<gene>
    <name evidence="4" type="primary">148R</name>
</gene>
<evidence type="ECO:0000313" key="5">
    <source>
        <dbReference type="Proteomes" id="UP000136581"/>
    </source>
</evidence>
<dbReference type="EMBL" id="AJ293568">
    <property type="protein sequence ID" value="CAC21386.1"/>
    <property type="molecule type" value="Genomic_DNA"/>
</dbReference>
<dbReference type="InterPro" id="IPR036770">
    <property type="entry name" value="Ankyrin_rpt-contain_sf"/>
</dbReference>
<dbReference type="Gene3D" id="1.25.40.20">
    <property type="entry name" value="Ankyrin repeat-containing domain"/>
    <property type="match status" value="1"/>
</dbReference>
<proteinExistence type="predicted"/>
<sequence length="476" mass="55708">MINLCKYSKSVKNIMIESFFKRMIMYDNNYILIIKNYIKKIGTEACSKELLSCVLCYLLKYFKQRDSEDVKDIVNSIIRAGIDINKRTSSGDLPIFCLLENKNIDVLNLLKLMIKKNVNLLYKNKYGFNALQTYLSVPNINKNVINILLEKGININDSKNLEWHNALHCYLVNHVTNVNIKTVNFLINKGCKLIDNNKNNNFVLFNIIKLFIKKNKRILKKNTLKVFNFLIKNSILNETNLLGYNFLNLASYFNNRGAFYHLLNLGYSVNIITSTNETCATLAFVHENIDIVNMFLKKQPSFNTMDATFFQFENYIKSSNLLTGKKILIIKNCIAYSVIKMYELKYKVITNLFKKFIIDCKNDISFIKRLIGSNVNIYDFVYGNLKIQNIHFKSIVLNKQITVYRKIVNAKVKKHKCIYQKKLKLIVEISHFCGNNSLWNIIPNEIKFKILDKLSDNDVHNMFFCIKLKNKTKQYR</sequence>
<evidence type="ECO:0000313" key="4">
    <source>
        <dbReference type="EMBL" id="CAC21386.1"/>
    </source>
</evidence>
<dbReference type="InterPro" id="IPR018272">
    <property type="entry name" value="PRANC_domain"/>
</dbReference>
<organismHost>
    <name type="scientific">Homo sapiens</name>
    <name type="common">Human</name>
    <dbReference type="NCBI Taxonomy" id="9606"/>
</organismHost>
<dbReference type="GeneID" id="918676"/>
<evidence type="ECO:0000259" key="3">
    <source>
        <dbReference type="Pfam" id="PF09372"/>
    </source>
</evidence>
<keyword evidence="5" id="KW-1185">Reference proteome</keyword>
<keyword evidence="2" id="KW-0040">ANK repeat</keyword>
<feature type="domain" description="PRANC" evidence="3">
    <location>
        <begin position="373"/>
        <end position="463"/>
    </location>
</feature>
<keyword evidence="1" id="KW-0677">Repeat</keyword>
<dbReference type="RefSeq" id="NP_073533.1">
    <property type="nucleotide sequence ID" value="NC_002642.1"/>
</dbReference>
<accession>Q9DHG5</accession>
<evidence type="ECO:0000256" key="2">
    <source>
        <dbReference type="ARBA" id="ARBA00023043"/>
    </source>
</evidence>
<dbReference type="PANTHER" id="PTHR24198">
    <property type="entry name" value="ANKYRIN REPEAT AND PROTEIN KINASE DOMAIN-CONTAINING PROTEIN"/>
    <property type="match status" value="1"/>
</dbReference>
<organism evidence="4 5">
    <name type="scientific">Yaba-like disease virus</name>
    <name type="common">YLDV</name>
    <dbReference type="NCBI Taxonomy" id="132475"/>
    <lineage>
        <taxon>Viruses</taxon>
        <taxon>Varidnaviria</taxon>
        <taxon>Bamfordvirae</taxon>
        <taxon>Nucleocytoviricota</taxon>
        <taxon>Pokkesviricetes</taxon>
        <taxon>Chitovirales</taxon>
        <taxon>Poxviridae</taxon>
        <taxon>Chordopoxvirinae</taxon>
        <taxon>Yatapoxvirus</taxon>
        <taxon>Yatapoxvirus tanapox</taxon>
        <taxon>Tanapox virus</taxon>
    </lineage>
</organism>
<dbReference type="OrthoDB" id="15955at10239"/>
<dbReference type="PANTHER" id="PTHR24198:SF165">
    <property type="entry name" value="ANKYRIN REPEAT-CONTAINING PROTEIN-RELATED"/>
    <property type="match status" value="1"/>
</dbReference>
<reference evidence="4 5" key="1">
    <citation type="journal article" date="2001" name="Virology">
        <title>The genome sequence of Yaba-like disease virus, a yatapoxvirus.</title>
        <authorList>
            <person name="Lee H.J."/>
            <person name="Essani K."/>
            <person name="Smith G.L."/>
        </authorList>
    </citation>
    <scope>NUCLEOTIDE SEQUENCE [LARGE SCALE GENOMIC DNA]</scope>
</reference>
<evidence type="ECO:0000256" key="1">
    <source>
        <dbReference type="ARBA" id="ARBA00022737"/>
    </source>
</evidence>